<sequence>MAPPDHEGERGDGDGGVDGGVAEFGVGAHEWRGGHAALEPFAGVGGDRDEDQHEDGEHGVGPGQLASRGGPQRAEDEEQRGEGEQYDDGVYEQDVGGQAVERGHWFLWAVTGVQGQRTTAQAS</sequence>
<dbReference type="Proteomes" id="UP001236014">
    <property type="component" value="Chromosome"/>
</dbReference>
<dbReference type="AlphaFoldDB" id="A0A9Y2ICK0"/>
<organism evidence="2 3">
    <name type="scientific">Amycolatopsis carbonis</name>
    <dbReference type="NCBI Taxonomy" id="715471"/>
    <lineage>
        <taxon>Bacteria</taxon>
        <taxon>Bacillati</taxon>
        <taxon>Actinomycetota</taxon>
        <taxon>Actinomycetes</taxon>
        <taxon>Pseudonocardiales</taxon>
        <taxon>Pseudonocardiaceae</taxon>
        <taxon>Amycolatopsis</taxon>
    </lineage>
</organism>
<gene>
    <name evidence="2" type="ORF">QRX50_35815</name>
</gene>
<evidence type="ECO:0000313" key="2">
    <source>
        <dbReference type="EMBL" id="WIX76771.1"/>
    </source>
</evidence>
<accession>A0A9Y2ICK0</accession>
<proteinExistence type="predicted"/>
<keyword evidence="3" id="KW-1185">Reference proteome</keyword>
<protein>
    <submittedName>
        <fullName evidence="2">Uncharacterized protein</fullName>
    </submittedName>
</protein>
<dbReference type="KEGG" id="acab:QRX50_35815"/>
<reference evidence="2 3" key="1">
    <citation type="submission" date="2023-06" db="EMBL/GenBank/DDBJ databases">
        <authorList>
            <person name="Oyuntsetseg B."/>
            <person name="Kim S.B."/>
        </authorList>
    </citation>
    <scope>NUCLEOTIDE SEQUENCE [LARGE SCALE GENOMIC DNA]</scope>
    <source>
        <strain evidence="2 3">2-15</strain>
    </source>
</reference>
<evidence type="ECO:0000313" key="3">
    <source>
        <dbReference type="Proteomes" id="UP001236014"/>
    </source>
</evidence>
<evidence type="ECO:0000256" key="1">
    <source>
        <dbReference type="SAM" id="MobiDB-lite"/>
    </source>
</evidence>
<dbReference type="EMBL" id="CP127294">
    <property type="protein sequence ID" value="WIX76771.1"/>
    <property type="molecule type" value="Genomic_DNA"/>
</dbReference>
<name>A0A9Y2ICK0_9PSEU</name>
<feature type="compositionally biased region" description="Acidic residues" evidence="1">
    <location>
        <begin position="75"/>
        <end position="91"/>
    </location>
</feature>
<dbReference type="RefSeq" id="WP_285967519.1">
    <property type="nucleotide sequence ID" value="NZ_CP127294.1"/>
</dbReference>
<feature type="region of interest" description="Disordered" evidence="1">
    <location>
        <begin position="1"/>
        <end position="97"/>
    </location>
</feature>
<feature type="compositionally biased region" description="Basic and acidic residues" evidence="1">
    <location>
        <begin position="1"/>
        <end position="13"/>
    </location>
</feature>
<feature type="compositionally biased region" description="Basic and acidic residues" evidence="1">
    <location>
        <begin position="46"/>
        <end position="58"/>
    </location>
</feature>